<dbReference type="PROSITE" id="PS51898">
    <property type="entry name" value="TYR_RECOMBINASE"/>
    <property type="match status" value="1"/>
</dbReference>
<dbReference type="Proteomes" id="UP000242231">
    <property type="component" value="Unassembled WGS sequence"/>
</dbReference>
<keyword evidence="2" id="KW-0229">DNA integration</keyword>
<dbReference type="InterPro" id="IPR025166">
    <property type="entry name" value="Integrase_DNA_bind_dom"/>
</dbReference>
<dbReference type="GO" id="GO:0006310">
    <property type="term" value="P:DNA recombination"/>
    <property type="evidence" value="ECO:0007669"/>
    <property type="project" value="UniProtKB-KW"/>
</dbReference>
<dbReference type="InterPro" id="IPR013762">
    <property type="entry name" value="Integrase-like_cat_sf"/>
</dbReference>
<keyword evidence="4" id="KW-0233">DNA recombination</keyword>
<dbReference type="InterPro" id="IPR050808">
    <property type="entry name" value="Phage_Integrase"/>
</dbReference>
<dbReference type="Pfam" id="PF13356">
    <property type="entry name" value="Arm-DNA-bind_3"/>
    <property type="match status" value="1"/>
</dbReference>
<dbReference type="OrthoDB" id="9795573at2"/>
<gene>
    <name evidence="6" type="ORF">UN63_06565</name>
</gene>
<comment type="caution">
    <text evidence="6">The sequence shown here is derived from an EMBL/GenBank/DDBJ whole genome shotgun (WGS) entry which is preliminary data.</text>
</comment>
<dbReference type="GO" id="GO:0003677">
    <property type="term" value="F:DNA binding"/>
    <property type="evidence" value="ECO:0007669"/>
    <property type="project" value="UniProtKB-KW"/>
</dbReference>
<keyword evidence="3" id="KW-0238">DNA-binding</keyword>
<dbReference type="RefSeq" id="WP_104485980.1">
    <property type="nucleotide sequence ID" value="NZ_BMYB01000003.1"/>
</dbReference>
<comment type="similarity">
    <text evidence="1">Belongs to the 'phage' integrase family.</text>
</comment>
<dbReference type="PANTHER" id="PTHR30629">
    <property type="entry name" value="PROPHAGE INTEGRASE"/>
    <property type="match status" value="1"/>
</dbReference>
<reference evidence="7" key="1">
    <citation type="submission" date="2016-11" db="EMBL/GenBank/DDBJ databases">
        <authorList>
            <person name="Sisinthy S."/>
            <person name="Ara S."/>
            <person name="Gundlapally S.R."/>
        </authorList>
    </citation>
    <scope>NUCLEOTIDE SEQUENCE [LARGE SCALE GENOMIC DNA]</scope>
    <source>
        <strain evidence="7">V1-41</strain>
    </source>
</reference>
<dbReference type="GO" id="GO:0015074">
    <property type="term" value="P:DNA integration"/>
    <property type="evidence" value="ECO:0007669"/>
    <property type="project" value="UniProtKB-KW"/>
</dbReference>
<dbReference type="AlphaFoldDB" id="A0A2P5TN80"/>
<feature type="domain" description="Tyr recombinase" evidence="5">
    <location>
        <begin position="227"/>
        <end position="422"/>
    </location>
</feature>
<proteinExistence type="inferred from homology"/>
<evidence type="ECO:0000259" key="5">
    <source>
        <dbReference type="PROSITE" id="PS51898"/>
    </source>
</evidence>
<dbReference type="InterPro" id="IPR010998">
    <property type="entry name" value="Integrase_recombinase_N"/>
</dbReference>
<keyword evidence="7" id="KW-1185">Reference proteome</keyword>
<protein>
    <submittedName>
        <fullName evidence="6">Integrase</fullName>
    </submittedName>
</protein>
<evidence type="ECO:0000256" key="2">
    <source>
        <dbReference type="ARBA" id="ARBA00022908"/>
    </source>
</evidence>
<dbReference type="Gene3D" id="1.10.443.10">
    <property type="entry name" value="Intergrase catalytic core"/>
    <property type="match status" value="1"/>
</dbReference>
<dbReference type="Pfam" id="PF00589">
    <property type="entry name" value="Phage_integrase"/>
    <property type="match status" value="1"/>
</dbReference>
<dbReference type="EMBL" id="MPZM01000010">
    <property type="protein sequence ID" value="PPL16983.1"/>
    <property type="molecule type" value="Genomic_DNA"/>
</dbReference>
<dbReference type="InterPro" id="IPR011010">
    <property type="entry name" value="DNA_brk_join_enz"/>
</dbReference>
<evidence type="ECO:0000313" key="6">
    <source>
        <dbReference type="EMBL" id="PPL16983.1"/>
    </source>
</evidence>
<evidence type="ECO:0000313" key="7">
    <source>
        <dbReference type="Proteomes" id="UP000242231"/>
    </source>
</evidence>
<dbReference type="Gene3D" id="3.30.160.390">
    <property type="entry name" value="Integrase, DNA-binding domain"/>
    <property type="match status" value="1"/>
</dbReference>
<evidence type="ECO:0000256" key="1">
    <source>
        <dbReference type="ARBA" id="ARBA00008857"/>
    </source>
</evidence>
<evidence type="ECO:0000256" key="4">
    <source>
        <dbReference type="ARBA" id="ARBA00023172"/>
    </source>
</evidence>
<accession>A0A2P5TN80</accession>
<dbReference type="InterPro" id="IPR002104">
    <property type="entry name" value="Integrase_catalytic"/>
</dbReference>
<dbReference type="SUPFAM" id="SSF56349">
    <property type="entry name" value="DNA breaking-rejoining enzymes"/>
    <property type="match status" value="1"/>
</dbReference>
<name>A0A2P5TN80_9GAMM</name>
<dbReference type="InterPro" id="IPR038488">
    <property type="entry name" value="Integrase_DNA-bd_sf"/>
</dbReference>
<evidence type="ECO:0000256" key="3">
    <source>
        <dbReference type="ARBA" id="ARBA00023125"/>
    </source>
</evidence>
<dbReference type="PANTHER" id="PTHR30629:SF2">
    <property type="entry name" value="PROPHAGE INTEGRASE INTS-RELATED"/>
    <property type="match status" value="1"/>
</dbReference>
<sequence>MDKFNFTKRALADLPVPETGRKEYADTKVSGLRVRVAPSGRKAFCVIRKKGGKFIRSTIGVWPDLTIDGARRKALDVLQEIATTGNNPNETRRVHEQANVTLSEALEEYIASRGDRIKETTRNQYRAVLGNYSQEWMRQPLRHITRERVQQRHKAISEGRVSWTNAEGRRVEMRKASKAQADLWGRALRAVYRFSHDHYRDEDGQTLLPDPPTMVLSTKRQWNHVSRKTSRIRNHDLGRWLAAVELVRSEAIASREDTRAAICDGLDVALFTGLRRSEVFGLTWDRVNLGGRYFWIEETKNGDPLELPITDTLLTIFRRRWNVCGTISPYVFPGPDMAKPAHDPRKTITRIVAATVPNPNPDGLKPIAFACHDARRTFGSVAELVGVGTYILKRLMNHKSKRDDVTEGYLSFSADELRDPAERIERAMLEHAGLAQKPDAALDSQLAALVEGMPDKDKRRLLFELAAKLHGTDDDTSASNGSEQG</sequence>
<dbReference type="Gene3D" id="1.10.150.130">
    <property type="match status" value="1"/>
</dbReference>
<organism evidence="6 7">
    <name type="scientific">Oceanisphaera arctica</name>
    <dbReference type="NCBI Taxonomy" id="641510"/>
    <lineage>
        <taxon>Bacteria</taxon>
        <taxon>Pseudomonadati</taxon>
        <taxon>Pseudomonadota</taxon>
        <taxon>Gammaproteobacteria</taxon>
        <taxon>Aeromonadales</taxon>
        <taxon>Aeromonadaceae</taxon>
        <taxon>Oceanisphaera</taxon>
    </lineage>
</organism>